<sequence length="78" mass="8040">MESLRSDLTSVASAFCPRAAAMSSSSSSPPVGGGVSCSRGFGSFRPTTSGMFRIANGSLHGQPTWPMLQLTGLGLELF</sequence>
<protein>
    <submittedName>
        <fullName evidence="1">Uncharacterized protein</fullName>
    </submittedName>
</protein>
<evidence type="ECO:0000313" key="2">
    <source>
        <dbReference type="Proteomes" id="UP000015106"/>
    </source>
</evidence>
<reference evidence="1" key="2">
    <citation type="submission" date="2018-03" db="EMBL/GenBank/DDBJ databases">
        <title>The Triticum urartu genome reveals the dynamic nature of wheat genome evolution.</title>
        <authorList>
            <person name="Ling H."/>
            <person name="Ma B."/>
            <person name="Shi X."/>
            <person name="Liu H."/>
            <person name="Dong L."/>
            <person name="Sun H."/>
            <person name="Cao Y."/>
            <person name="Gao Q."/>
            <person name="Zheng S."/>
            <person name="Li Y."/>
            <person name="Yu Y."/>
            <person name="Du H."/>
            <person name="Qi M."/>
            <person name="Li Y."/>
            <person name="Yu H."/>
            <person name="Cui Y."/>
            <person name="Wang N."/>
            <person name="Chen C."/>
            <person name="Wu H."/>
            <person name="Zhao Y."/>
            <person name="Zhang J."/>
            <person name="Li Y."/>
            <person name="Zhou W."/>
            <person name="Zhang B."/>
            <person name="Hu W."/>
            <person name="Eijk M."/>
            <person name="Tang J."/>
            <person name="Witsenboer H."/>
            <person name="Zhao S."/>
            <person name="Li Z."/>
            <person name="Zhang A."/>
            <person name="Wang D."/>
            <person name="Liang C."/>
        </authorList>
    </citation>
    <scope>NUCLEOTIDE SEQUENCE [LARGE SCALE GENOMIC DNA]</scope>
    <source>
        <strain evidence="1">cv. G1812</strain>
    </source>
</reference>
<reference evidence="1" key="3">
    <citation type="submission" date="2022-06" db="UniProtKB">
        <authorList>
            <consortium name="EnsemblPlants"/>
        </authorList>
    </citation>
    <scope>IDENTIFICATION</scope>
</reference>
<organism evidence="1 2">
    <name type="scientific">Triticum urartu</name>
    <name type="common">Red wild einkorn</name>
    <name type="synonym">Crithodium urartu</name>
    <dbReference type="NCBI Taxonomy" id="4572"/>
    <lineage>
        <taxon>Eukaryota</taxon>
        <taxon>Viridiplantae</taxon>
        <taxon>Streptophyta</taxon>
        <taxon>Embryophyta</taxon>
        <taxon>Tracheophyta</taxon>
        <taxon>Spermatophyta</taxon>
        <taxon>Magnoliopsida</taxon>
        <taxon>Liliopsida</taxon>
        <taxon>Poales</taxon>
        <taxon>Poaceae</taxon>
        <taxon>BOP clade</taxon>
        <taxon>Pooideae</taxon>
        <taxon>Triticodae</taxon>
        <taxon>Triticeae</taxon>
        <taxon>Triticinae</taxon>
        <taxon>Triticum</taxon>
    </lineage>
</organism>
<evidence type="ECO:0000313" key="1">
    <source>
        <dbReference type="EnsemblPlants" id="TuG1812G0100002520.01.T02.cds389562"/>
    </source>
</evidence>
<dbReference type="Proteomes" id="UP000015106">
    <property type="component" value="Chromosome 1"/>
</dbReference>
<proteinExistence type="predicted"/>
<accession>A0A8R7P6P3</accession>
<reference evidence="2" key="1">
    <citation type="journal article" date="2013" name="Nature">
        <title>Draft genome of the wheat A-genome progenitor Triticum urartu.</title>
        <authorList>
            <person name="Ling H.Q."/>
            <person name="Zhao S."/>
            <person name="Liu D."/>
            <person name="Wang J."/>
            <person name="Sun H."/>
            <person name="Zhang C."/>
            <person name="Fan H."/>
            <person name="Li D."/>
            <person name="Dong L."/>
            <person name="Tao Y."/>
            <person name="Gao C."/>
            <person name="Wu H."/>
            <person name="Li Y."/>
            <person name="Cui Y."/>
            <person name="Guo X."/>
            <person name="Zheng S."/>
            <person name="Wang B."/>
            <person name="Yu K."/>
            <person name="Liang Q."/>
            <person name="Yang W."/>
            <person name="Lou X."/>
            <person name="Chen J."/>
            <person name="Feng M."/>
            <person name="Jian J."/>
            <person name="Zhang X."/>
            <person name="Luo G."/>
            <person name="Jiang Y."/>
            <person name="Liu J."/>
            <person name="Wang Z."/>
            <person name="Sha Y."/>
            <person name="Zhang B."/>
            <person name="Wu H."/>
            <person name="Tang D."/>
            <person name="Shen Q."/>
            <person name="Xue P."/>
            <person name="Zou S."/>
            <person name="Wang X."/>
            <person name="Liu X."/>
            <person name="Wang F."/>
            <person name="Yang Y."/>
            <person name="An X."/>
            <person name="Dong Z."/>
            <person name="Zhang K."/>
            <person name="Zhang X."/>
            <person name="Luo M.C."/>
            <person name="Dvorak J."/>
            <person name="Tong Y."/>
            <person name="Wang J."/>
            <person name="Yang H."/>
            <person name="Li Z."/>
            <person name="Wang D."/>
            <person name="Zhang A."/>
            <person name="Wang J."/>
        </authorList>
    </citation>
    <scope>NUCLEOTIDE SEQUENCE</scope>
    <source>
        <strain evidence="2">cv. G1812</strain>
    </source>
</reference>
<keyword evidence="2" id="KW-1185">Reference proteome</keyword>
<dbReference type="AlphaFoldDB" id="A0A8R7P6P3"/>
<gene>
    <name evidence="1" type="primary">LOC125513362</name>
</gene>
<dbReference type="EnsemblPlants" id="TuG1812G0100002520.01.T02">
    <property type="protein sequence ID" value="TuG1812G0100002520.01.T02.cds389562"/>
    <property type="gene ID" value="TuG1812G0100002520.01"/>
</dbReference>
<name>A0A8R7P6P3_TRIUA</name>
<dbReference type="Gramene" id="TuG1812G0100002520.01.T02">
    <property type="protein sequence ID" value="TuG1812G0100002520.01.T02.cds389562"/>
    <property type="gene ID" value="TuG1812G0100002520.01"/>
</dbReference>